<proteinExistence type="predicted"/>
<protein>
    <recommendedName>
        <fullName evidence="2">Trm112 family protein</fullName>
    </recommendedName>
</protein>
<name>A0A381ZLN7_9ZZZZ</name>
<dbReference type="EMBL" id="UINC01021774">
    <property type="protein sequence ID" value="SVA90054.1"/>
    <property type="molecule type" value="Genomic_DNA"/>
</dbReference>
<dbReference type="InterPro" id="IPR005651">
    <property type="entry name" value="Trm112-like"/>
</dbReference>
<dbReference type="SUPFAM" id="SSF158997">
    <property type="entry name" value="Trm112p-like"/>
    <property type="match status" value="1"/>
</dbReference>
<reference evidence="1" key="1">
    <citation type="submission" date="2018-05" db="EMBL/GenBank/DDBJ databases">
        <authorList>
            <person name="Lanie J.A."/>
            <person name="Ng W.-L."/>
            <person name="Kazmierczak K.M."/>
            <person name="Andrzejewski T.M."/>
            <person name="Davidsen T.M."/>
            <person name="Wayne K.J."/>
            <person name="Tettelin H."/>
            <person name="Glass J.I."/>
            <person name="Rusch D."/>
            <person name="Podicherti R."/>
            <person name="Tsui H.-C.T."/>
            <person name="Winkler M.E."/>
        </authorList>
    </citation>
    <scope>NUCLEOTIDE SEQUENCE</scope>
</reference>
<accession>A0A381ZLN7</accession>
<evidence type="ECO:0000313" key="1">
    <source>
        <dbReference type="EMBL" id="SVA90054.1"/>
    </source>
</evidence>
<dbReference type="Pfam" id="PF03966">
    <property type="entry name" value="Trm112p"/>
    <property type="match status" value="1"/>
</dbReference>
<sequence>MSFDKILLDIICCPVTHLPLELMRQTQLDRLNDLIEQSKIKARDNSFLEETLSGALVTKDSKLAYPIIDGIPILIEERGILLSQLEEEY</sequence>
<dbReference type="Gene3D" id="2.20.25.10">
    <property type="match status" value="1"/>
</dbReference>
<dbReference type="AlphaFoldDB" id="A0A381ZLN7"/>
<organism evidence="1">
    <name type="scientific">marine metagenome</name>
    <dbReference type="NCBI Taxonomy" id="408172"/>
    <lineage>
        <taxon>unclassified sequences</taxon>
        <taxon>metagenomes</taxon>
        <taxon>ecological metagenomes</taxon>
    </lineage>
</organism>
<evidence type="ECO:0008006" key="2">
    <source>
        <dbReference type="Google" id="ProtNLM"/>
    </source>
</evidence>
<gene>
    <name evidence="1" type="ORF">METZ01_LOCUS142908</name>
</gene>